<dbReference type="Proteomes" id="UP001431209">
    <property type="component" value="Unassembled WGS sequence"/>
</dbReference>
<dbReference type="PANTHER" id="PTHR11145:SF8">
    <property type="entry name" value="RE57120P"/>
    <property type="match status" value="1"/>
</dbReference>
<dbReference type="GO" id="GO:0051260">
    <property type="term" value="P:protein homooligomerization"/>
    <property type="evidence" value="ECO:0007669"/>
    <property type="project" value="InterPro"/>
</dbReference>
<evidence type="ECO:0000259" key="1">
    <source>
        <dbReference type="Pfam" id="PF02214"/>
    </source>
</evidence>
<dbReference type="InterPro" id="IPR045068">
    <property type="entry name" value="BACURD1-3"/>
</dbReference>
<comment type="caution">
    <text evidence="2">The sequence shown here is derived from an EMBL/GenBank/DDBJ whole genome shotgun (WGS) entry which is preliminary data.</text>
</comment>
<gene>
    <name evidence="2" type="ORF">AKO1_007770</name>
</gene>
<dbReference type="EMBL" id="JAOPGA020000576">
    <property type="protein sequence ID" value="KAL0479527.1"/>
    <property type="molecule type" value="Genomic_DNA"/>
</dbReference>
<dbReference type="Pfam" id="PF02214">
    <property type="entry name" value="BTB_2"/>
    <property type="match status" value="1"/>
</dbReference>
<name>A0AAW2YTM2_9EUKA</name>
<keyword evidence="3" id="KW-1185">Reference proteome</keyword>
<dbReference type="Gene3D" id="3.30.710.10">
    <property type="entry name" value="Potassium Channel Kv1.1, Chain A"/>
    <property type="match status" value="1"/>
</dbReference>
<dbReference type="InterPro" id="IPR011333">
    <property type="entry name" value="SKP1/BTB/POZ_sf"/>
</dbReference>
<dbReference type="InterPro" id="IPR003131">
    <property type="entry name" value="T1-type_BTB"/>
</dbReference>
<protein>
    <recommendedName>
        <fullName evidence="1">Potassium channel tetramerisation-type BTB domain-containing protein</fullName>
    </recommendedName>
</protein>
<sequence length="266" mass="30455">MSKGDNTALSKQDLTSLRRNISKLTEIMSNLLKNETTSQELDPTSPFELNVGGSYFTTSIQTLLSIQGTYFEDMLSRKDNPPKLCRDGSLFIDRDASNFDIILNHLRGVNVGSKISKLNRAQKTQLLEDVRFYKLEESLDTYFSDIIMQRHLYKSLGQSFSIHVSFLQDSISNGEFQSYFNAFGVRWMLEVDPSYDMSSYCFYLSAVELYCYTIRVDLCVSSSKKDKSIQSVDFSKDKNCHLVYRHGEIDDALVVKVFLTLRSTCK</sequence>
<reference evidence="2 3" key="1">
    <citation type="submission" date="2024-03" db="EMBL/GenBank/DDBJ databases">
        <title>The Acrasis kona genome and developmental transcriptomes reveal deep origins of eukaryotic multicellular pathways.</title>
        <authorList>
            <person name="Sheikh S."/>
            <person name="Fu C.-J."/>
            <person name="Brown M.W."/>
            <person name="Baldauf S.L."/>
        </authorList>
    </citation>
    <scope>NUCLEOTIDE SEQUENCE [LARGE SCALE GENOMIC DNA]</scope>
    <source>
        <strain evidence="2 3">ATCC MYA-3509</strain>
    </source>
</reference>
<feature type="domain" description="Potassium channel tetramerisation-type BTB" evidence="1">
    <location>
        <begin position="48"/>
        <end position="138"/>
    </location>
</feature>
<dbReference type="PANTHER" id="PTHR11145">
    <property type="entry name" value="BTB/POZ DOMAIN-CONTAINING ADAPTER FOR CUL3-MEDIATED RHOA DEGRADATION PROTEIN FAMILY MEMBER"/>
    <property type="match status" value="1"/>
</dbReference>
<dbReference type="SUPFAM" id="SSF54695">
    <property type="entry name" value="POZ domain"/>
    <property type="match status" value="1"/>
</dbReference>
<dbReference type="CDD" id="cd18316">
    <property type="entry name" value="BTB_POZ_KCTD-like"/>
    <property type="match status" value="1"/>
</dbReference>
<evidence type="ECO:0000313" key="2">
    <source>
        <dbReference type="EMBL" id="KAL0479527.1"/>
    </source>
</evidence>
<evidence type="ECO:0000313" key="3">
    <source>
        <dbReference type="Proteomes" id="UP001431209"/>
    </source>
</evidence>
<accession>A0AAW2YTM2</accession>
<dbReference type="AlphaFoldDB" id="A0AAW2YTM2"/>
<proteinExistence type="predicted"/>
<organism evidence="2 3">
    <name type="scientific">Acrasis kona</name>
    <dbReference type="NCBI Taxonomy" id="1008807"/>
    <lineage>
        <taxon>Eukaryota</taxon>
        <taxon>Discoba</taxon>
        <taxon>Heterolobosea</taxon>
        <taxon>Tetramitia</taxon>
        <taxon>Eutetramitia</taxon>
        <taxon>Acrasidae</taxon>
        <taxon>Acrasis</taxon>
    </lineage>
</organism>